<keyword evidence="5" id="KW-0472">Membrane</keyword>
<feature type="binding site" evidence="11">
    <location>
        <position position="95"/>
    </location>
    <ligand>
        <name>FAD</name>
        <dbReference type="ChEBI" id="CHEBI:57692"/>
    </ligand>
</feature>
<dbReference type="InterPro" id="IPR001834">
    <property type="entry name" value="CBR-like"/>
</dbReference>
<dbReference type="InterPro" id="IPR039261">
    <property type="entry name" value="FNR_nucleotide-bd"/>
</dbReference>
<keyword evidence="7 12" id="KW-0560">Oxidoreductase</keyword>
<dbReference type="EC" id="1.6.2.2" evidence="12"/>
<dbReference type="PRINTS" id="PR00406">
    <property type="entry name" value="CYTB5RDTASE"/>
</dbReference>
<evidence type="ECO:0000256" key="2">
    <source>
        <dbReference type="ARBA" id="ARBA00004572"/>
    </source>
</evidence>
<evidence type="ECO:0000256" key="3">
    <source>
        <dbReference type="ARBA" id="ARBA00006105"/>
    </source>
</evidence>
<dbReference type="PANTHER" id="PTHR19370:SF171">
    <property type="entry name" value="NADH-CYTOCHROME B5 REDUCTASE 2"/>
    <property type="match status" value="1"/>
</dbReference>
<dbReference type="Gene3D" id="3.40.50.80">
    <property type="entry name" value="Nucleotide-binding domain of ferredoxin-NADP reductase (FNR) module"/>
    <property type="match status" value="1"/>
</dbReference>
<evidence type="ECO:0000256" key="12">
    <source>
        <dbReference type="RuleBase" id="RU361226"/>
    </source>
</evidence>
<dbReference type="FunFam" id="3.40.50.80:FF:000009">
    <property type="entry name" value="NADH-cytochrome b5 reductase"/>
    <property type="match status" value="1"/>
</dbReference>
<feature type="binding site" evidence="11">
    <location>
        <position position="70"/>
    </location>
    <ligand>
        <name>FAD</name>
        <dbReference type="ChEBI" id="CHEBI:57692"/>
    </ligand>
</feature>
<dbReference type="InterPro" id="IPR017938">
    <property type="entry name" value="Riboflavin_synthase-like_b-brl"/>
</dbReference>
<reference evidence="14 15" key="1">
    <citation type="submission" date="2019-03" db="EMBL/GenBank/DDBJ databases">
        <title>Sequencing 23 genomes of Wallemia ichthyophaga.</title>
        <authorList>
            <person name="Gostincar C."/>
        </authorList>
    </citation>
    <scope>NUCLEOTIDE SEQUENCE [LARGE SCALE GENOMIC DNA]</scope>
    <source>
        <strain evidence="14 15">EXF-5753</strain>
    </source>
</reference>
<proteinExistence type="inferred from homology"/>
<dbReference type="PROSITE" id="PS51384">
    <property type="entry name" value="FAD_FR"/>
    <property type="match status" value="1"/>
</dbReference>
<feature type="binding site" evidence="11">
    <location>
        <position position="69"/>
    </location>
    <ligand>
        <name>FAD</name>
        <dbReference type="ChEBI" id="CHEBI:57692"/>
    </ligand>
</feature>
<feature type="binding site" evidence="11">
    <location>
        <position position="88"/>
    </location>
    <ligand>
        <name>FAD</name>
        <dbReference type="ChEBI" id="CHEBI:57692"/>
    </ligand>
</feature>
<dbReference type="Gene3D" id="2.40.30.10">
    <property type="entry name" value="Translation factors"/>
    <property type="match status" value="1"/>
</dbReference>
<keyword evidence="5" id="KW-1000">Mitochondrion outer membrane</keyword>
<dbReference type="AlphaFoldDB" id="A0A4T0FXP1"/>
<evidence type="ECO:0000256" key="6">
    <source>
        <dbReference type="ARBA" id="ARBA00022827"/>
    </source>
</evidence>
<comment type="similarity">
    <text evidence="3 12">Belongs to the flavoprotein pyridine nucleotide cytochrome reductase family.</text>
</comment>
<dbReference type="Pfam" id="PF00970">
    <property type="entry name" value="FAD_binding_6"/>
    <property type="match status" value="1"/>
</dbReference>
<comment type="subcellular location">
    <subcellularLocation>
        <location evidence="2">Mitochondrion outer membrane</location>
        <topology evidence="2">Single-pass membrane protein</topology>
    </subcellularLocation>
</comment>
<dbReference type="SUPFAM" id="SSF52343">
    <property type="entry name" value="Ferredoxin reductase-like, C-terminal NADP-linked domain"/>
    <property type="match status" value="1"/>
</dbReference>
<evidence type="ECO:0000313" key="14">
    <source>
        <dbReference type="EMBL" id="TIA93659.1"/>
    </source>
</evidence>
<dbReference type="EMBL" id="SPNW01000001">
    <property type="protein sequence ID" value="TIA93659.1"/>
    <property type="molecule type" value="Genomic_DNA"/>
</dbReference>
<evidence type="ECO:0000313" key="15">
    <source>
        <dbReference type="Proteomes" id="UP000310189"/>
    </source>
</evidence>
<feature type="binding site" evidence="11">
    <location>
        <position position="94"/>
    </location>
    <ligand>
        <name>FAD</name>
        <dbReference type="ChEBI" id="CHEBI:57692"/>
    </ligand>
</feature>
<evidence type="ECO:0000256" key="7">
    <source>
        <dbReference type="ARBA" id="ARBA00023002"/>
    </source>
</evidence>
<keyword evidence="9" id="KW-0496">Mitochondrion</keyword>
<evidence type="ECO:0000256" key="1">
    <source>
        <dbReference type="ARBA" id="ARBA00001974"/>
    </source>
</evidence>
<keyword evidence="15" id="KW-1185">Reference proteome</keyword>
<keyword evidence="4 11" id="KW-0285">Flavoprotein</keyword>
<evidence type="ECO:0000256" key="10">
    <source>
        <dbReference type="ARBA" id="ARBA00047682"/>
    </source>
</evidence>
<dbReference type="GO" id="GO:0005741">
    <property type="term" value="C:mitochondrial outer membrane"/>
    <property type="evidence" value="ECO:0007669"/>
    <property type="project" value="UniProtKB-SubCell"/>
</dbReference>
<dbReference type="InterPro" id="IPR001709">
    <property type="entry name" value="Flavoprot_Pyr_Nucl_cyt_Rdtase"/>
</dbReference>
<protein>
    <recommendedName>
        <fullName evidence="12">NADH-cytochrome b5 reductase</fullName>
        <ecNumber evidence="12">1.6.2.2</ecNumber>
    </recommendedName>
</protein>
<evidence type="ECO:0000256" key="11">
    <source>
        <dbReference type="PIRSR" id="PIRSR601834-1"/>
    </source>
</evidence>
<dbReference type="PRINTS" id="PR00371">
    <property type="entry name" value="FPNCR"/>
</dbReference>
<name>A0A4T0FXP1_9BASI</name>
<keyword evidence="8 12" id="KW-0520">NAD</keyword>
<dbReference type="Proteomes" id="UP000310189">
    <property type="component" value="Unassembled WGS sequence"/>
</dbReference>
<evidence type="ECO:0000256" key="5">
    <source>
        <dbReference type="ARBA" id="ARBA00022787"/>
    </source>
</evidence>
<gene>
    <name evidence="14" type="ORF">E3P99_00082</name>
</gene>
<evidence type="ECO:0000256" key="8">
    <source>
        <dbReference type="ARBA" id="ARBA00023027"/>
    </source>
</evidence>
<sequence>MVYKSPEPTNGLKGDGFQLHRLLRVQEVNHDVKRFTFALSSEDSYCGLNVNAITMMRWHKPGMKNPIMRPYTPTSEIDRRGEIEFTIKKYEDGKMTPYLHSLSPGDEVELGKQITKIQYEPNAWHNVVLIGGGSGITPLYQQLLHALQDNSDKTKFTLLYGNRAPADVLLKEEFDEFEKNHADRFNAVYTVDQPDESWKGLTGHIDAELIKKHLPSADSAYKVLVCGPPGMMKAISGEKGEGGSQGEVDGALKELNVPIEKVFKF</sequence>
<dbReference type="PANTHER" id="PTHR19370">
    <property type="entry name" value="NADH-CYTOCHROME B5 REDUCTASE"/>
    <property type="match status" value="1"/>
</dbReference>
<dbReference type="InterPro" id="IPR017927">
    <property type="entry name" value="FAD-bd_FR_type"/>
</dbReference>
<dbReference type="InterPro" id="IPR001433">
    <property type="entry name" value="OxRdtase_FAD/NAD-bd"/>
</dbReference>
<feature type="binding site" evidence="11">
    <location>
        <position position="71"/>
    </location>
    <ligand>
        <name>FAD</name>
        <dbReference type="ChEBI" id="CHEBI:57692"/>
    </ligand>
</feature>
<dbReference type="CDD" id="cd06183">
    <property type="entry name" value="cyt_b5_reduct_like"/>
    <property type="match status" value="1"/>
</dbReference>
<dbReference type="OrthoDB" id="432685at2759"/>
<accession>A0A4T0FXP1</accession>
<feature type="domain" description="FAD-binding FR-type" evidence="13">
    <location>
        <begin position="15"/>
        <end position="122"/>
    </location>
</feature>
<dbReference type="GO" id="GO:0090524">
    <property type="term" value="F:cytochrome-b5 reductase activity, acting on NADH"/>
    <property type="evidence" value="ECO:0007669"/>
    <property type="project" value="UniProtKB-EC"/>
</dbReference>
<organism evidence="14 15">
    <name type="scientific">Wallemia hederae</name>
    <dbReference type="NCBI Taxonomy" id="1540922"/>
    <lineage>
        <taxon>Eukaryota</taxon>
        <taxon>Fungi</taxon>
        <taxon>Dikarya</taxon>
        <taxon>Basidiomycota</taxon>
        <taxon>Wallemiomycotina</taxon>
        <taxon>Wallemiomycetes</taxon>
        <taxon>Wallemiales</taxon>
        <taxon>Wallemiaceae</taxon>
        <taxon>Wallemia</taxon>
    </lineage>
</organism>
<dbReference type="InterPro" id="IPR008333">
    <property type="entry name" value="Cbr1-like_FAD-bd_dom"/>
</dbReference>
<feature type="binding site" evidence="11">
    <location>
        <position position="137"/>
    </location>
    <ligand>
        <name>FAD</name>
        <dbReference type="ChEBI" id="CHEBI:57692"/>
    </ligand>
</feature>
<comment type="caution">
    <text evidence="14">The sequence shown here is derived from an EMBL/GenBank/DDBJ whole genome shotgun (WGS) entry which is preliminary data.</text>
</comment>
<evidence type="ECO:0000259" key="13">
    <source>
        <dbReference type="PROSITE" id="PS51384"/>
    </source>
</evidence>
<comment type="catalytic activity">
    <reaction evidence="10 12">
        <text>2 Fe(III)-[cytochrome b5] + NADH = 2 Fe(II)-[cytochrome b5] + NAD(+) + H(+)</text>
        <dbReference type="Rhea" id="RHEA:46680"/>
        <dbReference type="Rhea" id="RHEA-COMP:10438"/>
        <dbReference type="Rhea" id="RHEA-COMP:10439"/>
        <dbReference type="ChEBI" id="CHEBI:15378"/>
        <dbReference type="ChEBI" id="CHEBI:29033"/>
        <dbReference type="ChEBI" id="CHEBI:29034"/>
        <dbReference type="ChEBI" id="CHEBI:57540"/>
        <dbReference type="ChEBI" id="CHEBI:57945"/>
        <dbReference type="EC" id="1.6.2.2"/>
    </reaction>
</comment>
<dbReference type="Pfam" id="PF00175">
    <property type="entry name" value="NAD_binding_1"/>
    <property type="match status" value="1"/>
</dbReference>
<comment type="cofactor">
    <cofactor evidence="1 11 12">
        <name>FAD</name>
        <dbReference type="ChEBI" id="CHEBI:57692"/>
    </cofactor>
</comment>
<evidence type="ECO:0000256" key="4">
    <source>
        <dbReference type="ARBA" id="ARBA00022630"/>
    </source>
</evidence>
<keyword evidence="6 11" id="KW-0274">FAD</keyword>
<dbReference type="SUPFAM" id="SSF63380">
    <property type="entry name" value="Riboflavin synthase domain-like"/>
    <property type="match status" value="1"/>
</dbReference>
<evidence type="ECO:0000256" key="9">
    <source>
        <dbReference type="ARBA" id="ARBA00023128"/>
    </source>
</evidence>